<comment type="caution">
    <text evidence="1">The sequence shown here is derived from an EMBL/GenBank/DDBJ whole genome shotgun (WGS) entry which is preliminary data.</text>
</comment>
<dbReference type="Proteomes" id="UP000236291">
    <property type="component" value="Unassembled WGS sequence"/>
</dbReference>
<dbReference type="AlphaFoldDB" id="A0A2K3KUI6"/>
<reference evidence="1 2" key="2">
    <citation type="journal article" date="2017" name="Front. Plant Sci.">
        <title>Gene Classification and Mining of Molecular Markers Useful in Red Clover (Trifolium pratense) Breeding.</title>
        <authorList>
            <person name="Istvanek J."/>
            <person name="Dluhosova J."/>
            <person name="Dluhos P."/>
            <person name="Patkova L."/>
            <person name="Nedelnik J."/>
            <person name="Repkova J."/>
        </authorList>
    </citation>
    <scope>NUCLEOTIDE SEQUENCE [LARGE SCALE GENOMIC DNA]</scope>
    <source>
        <strain evidence="2">cv. Tatra</strain>
        <tissue evidence="1">Young leaves</tissue>
    </source>
</reference>
<sequence>DLLRLSNLKIRFLVCPSDVDEEVSAIKAKICDALDMVGKDIKAEIGKRDMEVVSLLRDSLARASLKR</sequence>
<evidence type="ECO:0000313" key="1">
    <source>
        <dbReference type="EMBL" id="PNX69951.1"/>
    </source>
</evidence>
<feature type="non-terminal residue" evidence="1">
    <location>
        <position position="67"/>
    </location>
</feature>
<feature type="non-terminal residue" evidence="1">
    <location>
        <position position="1"/>
    </location>
</feature>
<accession>A0A2K3KUI6</accession>
<reference evidence="1 2" key="1">
    <citation type="journal article" date="2014" name="Am. J. Bot.">
        <title>Genome assembly and annotation for red clover (Trifolium pratense; Fabaceae).</title>
        <authorList>
            <person name="Istvanek J."/>
            <person name="Jaros M."/>
            <person name="Krenek A."/>
            <person name="Repkova J."/>
        </authorList>
    </citation>
    <scope>NUCLEOTIDE SEQUENCE [LARGE SCALE GENOMIC DNA]</scope>
    <source>
        <strain evidence="2">cv. Tatra</strain>
        <tissue evidence="1">Young leaves</tissue>
    </source>
</reference>
<proteinExistence type="predicted"/>
<dbReference type="EMBL" id="ASHM01261096">
    <property type="protein sequence ID" value="PNX69951.1"/>
    <property type="molecule type" value="Genomic_DNA"/>
</dbReference>
<gene>
    <name evidence="1" type="ORF">L195_g064665</name>
</gene>
<evidence type="ECO:0000313" key="2">
    <source>
        <dbReference type="Proteomes" id="UP000236291"/>
    </source>
</evidence>
<name>A0A2K3KUI6_TRIPR</name>
<protein>
    <submittedName>
        <fullName evidence="1">Uncharacterized protein</fullName>
    </submittedName>
</protein>
<organism evidence="1 2">
    <name type="scientific">Trifolium pratense</name>
    <name type="common">Red clover</name>
    <dbReference type="NCBI Taxonomy" id="57577"/>
    <lineage>
        <taxon>Eukaryota</taxon>
        <taxon>Viridiplantae</taxon>
        <taxon>Streptophyta</taxon>
        <taxon>Embryophyta</taxon>
        <taxon>Tracheophyta</taxon>
        <taxon>Spermatophyta</taxon>
        <taxon>Magnoliopsida</taxon>
        <taxon>eudicotyledons</taxon>
        <taxon>Gunneridae</taxon>
        <taxon>Pentapetalae</taxon>
        <taxon>rosids</taxon>
        <taxon>fabids</taxon>
        <taxon>Fabales</taxon>
        <taxon>Fabaceae</taxon>
        <taxon>Papilionoideae</taxon>
        <taxon>50 kb inversion clade</taxon>
        <taxon>NPAAA clade</taxon>
        <taxon>Hologalegina</taxon>
        <taxon>IRL clade</taxon>
        <taxon>Trifolieae</taxon>
        <taxon>Trifolium</taxon>
    </lineage>
</organism>